<gene>
    <name evidence="3" type="ORF">M430DRAFT_59376</name>
</gene>
<name>A0A2T3B0T2_AMORE</name>
<dbReference type="AlphaFoldDB" id="A0A2T3B0T2"/>
<sequence length="328" mass="36575">MHSNGFYYHAFPADMRGKVSNTSSQAVSAASLGAPIFPPTTADDQSGTRNVFSAIQARPNANRTTGVATTNTTIPRAFNHLNDLSAPPIDGKALFLGMVIGNQLNPGQTGAPPSPRSLERAKYKAPRQFPYLIKRSQEFSNSDTEGEAMPRKTRKTENASPFQIIAPPRTYQFEPPMISSRGIQVHSNLSTRLDNAHLETVNISIVEYRKAKKQLDIEIAGLREDKEKFKQIISEKNNEILVKDNEIAILKSNALLDESALAHRDETIAGLQKLVGPNGMHGREDEEKTLKRSRKNLRRDIADLKNVKMELMEEIEALEVKKEKLEFE</sequence>
<evidence type="ECO:0000256" key="1">
    <source>
        <dbReference type="SAM" id="Coils"/>
    </source>
</evidence>
<evidence type="ECO:0000313" key="3">
    <source>
        <dbReference type="EMBL" id="PSS16992.1"/>
    </source>
</evidence>
<proteinExistence type="predicted"/>
<keyword evidence="1" id="KW-0175">Coiled coil</keyword>
<dbReference type="RefSeq" id="XP_024720500.1">
    <property type="nucleotide sequence ID" value="XM_024868795.1"/>
</dbReference>
<reference evidence="3 4" key="1">
    <citation type="journal article" date="2018" name="New Phytol.">
        <title>Comparative genomics and transcriptomics depict ericoid mycorrhizal fungi as versatile saprotrophs and plant mutualists.</title>
        <authorList>
            <person name="Martino E."/>
            <person name="Morin E."/>
            <person name="Grelet G.A."/>
            <person name="Kuo A."/>
            <person name="Kohler A."/>
            <person name="Daghino S."/>
            <person name="Barry K.W."/>
            <person name="Cichocki N."/>
            <person name="Clum A."/>
            <person name="Dockter R.B."/>
            <person name="Hainaut M."/>
            <person name="Kuo R.C."/>
            <person name="LaButti K."/>
            <person name="Lindahl B.D."/>
            <person name="Lindquist E.A."/>
            <person name="Lipzen A."/>
            <person name="Khouja H.R."/>
            <person name="Magnuson J."/>
            <person name="Murat C."/>
            <person name="Ohm R.A."/>
            <person name="Singer S.W."/>
            <person name="Spatafora J.W."/>
            <person name="Wang M."/>
            <person name="Veneault-Fourrey C."/>
            <person name="Henrissat B."/>
            <person name="Grigoriev I.V."/>
            <person name="Martin F.M."/>
            <person name="Perotto S."/>
        </authorList>
    </citation>
    <scope>NUCLEOTIDE SEQUENCE [LARGE SCALE GENOMIC DNA]</scope>
    <source>
        <strain evidence="3 4">ATCC 22711</strain>
    </source>
</reference>
<dbReference type="GeneID" id="36576876"/>
<dbReference type="InParanoid" id="A0A2T3B0T2"/>
<dbReference type="EMBL" id="KZ679012">
    <property type="protein sequence ID" value="PSS16992.1"/>
    <property type="molecule type" value="Genomic_DNA"/>
</dbReference>
<accession>A0A2T3B0T2</accession>
<feature type="region of interest" description="Disordered" evidence="2">
    <location>
        <begin position="137"/>
        <end position="158"/>
    </location>
</feature>
<evidence type="ECO:0000256" key="2">
    <source>
        <dbReference type="SAM" id="MobiDB-lite"/>
    </source>
</evidence>
<protein>
    <submittedName>
        <fullName evidence="3">Uncharacterized protein</fullName>
    </submittedName>
</protein>
<feature type="coiled-coil region" evidence="1">
    <location>
        <begin position="287"/>
        <end position="328"/>
    </location>
</feature>
<dbReference type="Proteomes" id="UP000241818">
    <property type="component" value="Unassembled WGS sequence"/>
</dbReference>
<organism evidence="3 4">
    <name type="scientific">Amorphotheca resinae ATCC 22711</name>
    <dbReference type="NCBI Taxonomy" id="857342"/>
    <lineage>
        <taxon>Eukaryota</taxon>
        <taxon>Fungi</taxon>
        <taxon>Dikarya</taxon>
        <taxon>Ascomycota</taxon>
        <taxon>Pezizomycotina</taxon>
        <taxon>Leotiomycetes</taxon>
        <taxon>Helotiales</taxon>
        <taxon>Amorphothecaceae</taxon>
        <taxon>Amorphotheca</taxon>
    </lineage>
</organism>
<feature type="coiled-coil region" evidence="1">
    <location>
        <begin position="205"/>
        <end position="239"/>
    </location>
</feature>
<evidence type="ECO:0000313" key="4">
    <source>
        <dbReference type="Proteomes" id="UP000241818"/>
    </source>
</evidence>
<keyword evidence="4" id="KW-1185">Reference proteome</keyword>